<dbReference type="PANTHER" id="PTHR43861">
    <property type="entry name" value="TRANS-ACONITATE 2-METHYLTRANSFERASE-RELATED"/>
    <property type="match status" value="1"/>
</dbReference>
<dbReference type="AlphaFoldDB" id="A0A0U2J6U9"/>
<gene>
    <name evidence="4" type="ORF">AUC31_05215</name>
</gene>
<reference evidence="4" key="1">
    <citation type="submission" date="2016-01" db="EMBL/GenBank/DDBJ databases">
        <title>Complete genome of Planococcus rifietoensis type strain M8.</title>
        <authorList>
            <person name="See-Too W.S."/>
        </authorList>
    </citation>
    <scope>NUCLEOTIDE SEQUENCE [LARGE SCALE GENOMIC DNA]</scope>
    <source>
        <strain evidence="4">M8</strain>
    </source>
</reference>
<dbReference type="InterPro" id="IPR036390">
    <property type="entry name" value="WH_DNA-bd_sf"/>
</dbReference>
<keyword evidence="1 4" id="KW-0489">Methyltransferase</keyword>
<dbReference type="Gene3D" id="3.40.50.150">
    <property type="entry name" value="Vaccinia Virus protein VP39"/>
    <property type="match status" value="1"/>
</dbReference>
<sequence length="332" mass="38382">MIDIMKMVKARTYMKRNEPFLYSWHAYVGYELDLFKAFERPMTQFDVADALELDEQLLAQWVAIGVSIGYLKETGRNRYQIKNRWKLPKSKGNNSSGVLLKEMMELHIPTLLEYPKMMRNQSRLHFDEDEHASTVAETSRLLEVLAYPKMAKRLKEKDCRRVLDIGCGEGGYIKKLGQRFPTTQFTGIEISEEVVEKAKELTANQNNVSIEQADLWNYKPESPQDMVMLNNVLHYIPLEKRQALFKEISSWIAPGGIFSVVTPIAGGPDSPPFANVFNSFFSSFDNLYRLPKREEVIEWGEESDLEILSLRTVIKEGGWYIVQYEKKSESAR</sequence>
<dbReference type="SUPFAM" id="SSF53335">
    <property type="entry name" value="S-adenosyl-L-methionine-dependent methyltransferases"/>
    <property type="match status" value="1"/>
</dbReference>
<organism evidence="4 5">
    <name type="scientific">Planococcus rifietoensis</name>
    <dbReference type="NCBI Taxonomy" id="200991"/>
    <lineage>
        <taxon>Bacteria</taxon>
        <taxon>Bacillati</taxon>
        <taxon>Bacillota</taxon>
        <taxon>Bacilli</taxon>
        <taxon>Bacillales</taxon>
        <taxon>Caryophanaceae</taxon>
        <taxon>Planococcus</taxon>
    </lineage>
</organism>
<dbReference type="Proteomes" id="UP000067683">
    <property type="component" value="Chromosome"/>
</dbReference>
<dbReference type="EMBL" id="CP013659">
    <property type="protein sequence ID" value="ALS74658.1"/>
    <property type="molecule type" value="Genomic_DNA"/>
</dbReference>
<evidence type="ECO:0000259" key="3">
    <source>
        <dbReference type="Pfam" id="PF13649"/>
    </source>
</evidence>
<dbReference type="SUPFAM" id="SSF46785">
    <property type="entry name" value="Winged helix' DNA-binding domain"/>
    <property type="match status" value="1"/>
</dbReference>
<proteinExistence type="predicted"/>
<dbReference type="GO" id="GO:0032259">
    <property type="term" value="P:methylation"/>
    <property type="evidence" value="ECO:0007669"/>
    <property type="project" value="UniProtKB-KW"/>
</dbReference>
<protein>
    <submittedName>
        <fullName evidence="4">Methyltransferase type 12</fullName>
    </submittedName>
</protein>
<dbReference type="GO" id="GO:0008168">
    <property type="term" value="F:methyltransferase activity"/>
    <property type="evidence" value="ECO:0007669"/>
    <property type="project" value="UniProtKB-KW"/>
</dbReference>
<dbReference type="RefSeq" id="WP_058381365.1">
    <property type="nucleotide sequence ID" value="NZ_CP013659.2"/>
</dbReference>
<evidence type="ECO:0000256" key="2">
    <source>
        <dbReference type="ARBA" id="ARBA00022679"/>
    </source>
</evidence>
<name>A0A0U2J6U9_9BACL</name>
<dbReference type="InterPro" id="IPR041698">
    <property type="entry name" value="Methyltransf_25"/>
</dbReference>
<dbReference type="KEGG" id="prt:AUC31_05215"/>
<keyword evidence="2" id="KW-0808">Transferase</keyword>
<evidence type="ECO:0000313" key="5">
    <source>
        <dbReference type="Proteomes" id="UP000067683"/>
    </source>
</evidence>
<evidence type="ECO:0000256" key="1">
    <source>
        <dbReference type="ARBA" id="ARBA00022603"/>
    </source>
</evidence>
<dbReference type="InterPro" id="IPR029063">
    <property type="entry name" value="SAM-dependent_MTases_sf"/>
</dbReference>
<feature type="domain" description="Methyltransferase" evidence="3">
    <location>
        <begin position="162"/>
        <end position="256"/>
    </location>
</feature>
<keyword evidence="5" id="KW-1185">Reference proteome</keyword>
<dbReference type="PANTHER" id="PTHR43861:SF1">
    <property type="entry name" value="TRANS-ACONITATE 2-METHYLTRANSFERASE"/>
    <property type="match status" value="1"/>
</dbReference>
<dbReference type="OrthoDB" id="146133at2"/>
<dbReference type="STRING" id="200991.AUC31_05215"/>
<evidence type="ECO:0000313" key="4">
    <source>
        <dbReference type="EMBL" id="ALS74658.1"/>
    </source>
</evidence>
<accession>A0A0U2J6U9</accession>
<dbReference type="CDD" id="cd02440">
    <property type="entry name" value="AdoMet_MTases"/>
    <property type="match status" value="1"/>
</dbReference>
<dbReference type="Pfam" id="PF13649">
    <property type="entry name" value="Methyltransf_25"/>
    <property type="match status" value="1"/>
</dbReference>